<dbReference type="Proteomes" id="UP000013378">
    <property type="component" value="Unassembled WGS sequence"/>
</dbReference>
<evidence type="ECO:0000256" key="6">
    <source>
        <dbReference type="ARBA" id="ARBA00022989"/>
    </source>
</evidence>
<sequence>MEGIYQEILNKYQVYLLVFVRVAGIFIISPIFSRRNIPKLLKIGFTFLLSVIVFNLIEIDTVNYNDSQLIFLIIKEALVGGIIGFVAYLFFTVLYLSGQIIDMQIGFGMVNVLDPQHNIQIPITGNFLYIVAILVFLLTNGHLVLIEALISSFKVLPIGNFTLSSVISAHIVRILSEVFIIAFKVSSPLLATIFITNIMLGILARTVPQMNVFVVGMPLKIIIGLATMIITMPIYILALQHIFDNMYEEIFNLIKAI</sequence>
<dbReference type="NCBIfam" id="TIGR01400">
    <property type="entry name" value="fliR"/>
    <property type="match status" value="1"/>
</dbReference>
<accession>R1AST2</accession>
<feature type="transmembrane region" description="Helical" evidence="10">
    <location>
        <begin position="189"/>
        <end position="207"/>
    </location>
</feature>
<dbReference type="GO" id="GO:0006605">
    <property type="term" value="P:protein targeting"/>
    <property type="evidence" value="ECO:0007669"/>
    <property type="project" value="UniProtKB-UniRule"/>
</dbReference>
<dbReference type="eggNOG" id="COG1684">
    <property type="taxonomic scope" value="Bacteria"/>
</dbReference>
<evidence type="ECO:0000256" key="5">
    <source>
        <dbReference type="ARBA" id="ARBA00022692"/>
    </source>
</evidence>
<evidence type="ECO:0000256" key="4">
    <source>
        <dbReference type="ARBA" id="ARBA00022475"/>
    </source>
</evidence>
<keyword evidence="8 10" id="KW-0975">Bacterial flagellum</keyword>
<evidence type="ECO:0000256" key="9">
    <source>
        <dbReference type="NCBIfam" id="TIGR01400"/>
    </source>
</evidence>
<keyword evidence="11" id="KW-0969">Cilium</keyword>
<comment type="caution">
    <text evidence="11">The sequence shown here is derived from an EMBL/GenBank/DDBJ whole genome shotgun (WGS) entry which is preliminary data.</text>
</comment>
<keyword evidence="4 10" id="KW-1003">Cell membrane</keyword>
<dbReference type="OrthoDB" id="9807748at2"/>
<feature type="transmembrane region" description="Helical" evidence="10">
    <location>
        <begin position="219"/>
        <end position="238"/>
    </location>
</feature>
<dbReference type="PATRIC" id="fig|1304284.3.peg.2202"/>
<dbReference type="PANTHER" id="PTHR30065">
    <property type="entry name" value="FLAGELLAR BIOSYNTHETIC PROTEIN FLIR"/>
    <property type="match status" value="1"/>
</dbReference>
<evidence type="ECO:0000256" key="2">
    <source>
        <dbReference type="ARBA" id="ARBA00009772"/>
    </source>
</evidence>
<evidence type="ECO:0000256" key="7">
    <source>
        <dbReference type="ARBA" id="ARBA00023136"/>
    </source>
</evidence>
<evidence type="ECO:0000256" key="3">
    <source>
        <dbReference type="ARBA" id="ARBA00021717"/>
    </source>
</evidence>
<comment type="subcellular location">
    <subcellularLocation>
        <location evidence="10">Cell membrane</location>
        <topology evidence="10">Multi-pass membrane protein</topology>
    </subcellularLocation>
    <subcellularLocation>
        <location evidence="10">Bacterial flagellum basal body</location>
    </subcellularLocation>
</comment>
<dbReference type="Pfam" id="PF01311">
    <property type="entry name" value="Bac_export_1"/>
    <property type="match status" value="1"/>
</dbReference>
<dbReference type="AlphaFoldDB" id="R1AST2"/>
<feature type="transmembrane region" description="Helical" evidence="10">
    <location>
        <begin position="12"/>
        <end position="33"/>
    </location>
</feature>
<feature type="transmembrane region" description="Helical" evidence="10">
    <location>
        <begin position="40"/>
        <end position="57"/>
    </location>
</feature>
<dbReference type="GO" id="GO:0005886">
    <property type="term" value="C:plasma membrane"/>
    <property type="evidence" value="ECO:0007669"/>
    <property type="project" value="UniProtKB-SubCell"/>
</dbReference>
<evidence type="ECO:0000256" key="1">
    <source>
        <dbReference type="ARBA" id="ARBA00002578"/>
    </source>
</evidence>
<comment type="similarity">
    <text evidence="2 10">Belongs to the FliR/MopE/SpaR family.</text>
</comment>
<feature type="transmembrane region" description="Helical" evidence="10">
    <location>
        <begin position="127"/>
        <end position="150"/>
    </location>
</feature>
<evidence type="ECO:0000313" key="11">
    <source>
        <dbReference type="EMBL" id="EOC99721.1"/>
    </source>
</evidence>
<dbReference type="GO" id="GO:0044780">
    <property type="term" value="P:bacterial-type flagellum assembly"/>
    <property type="evidence" value="ECO:0007669"/>
    <property type="project" value="UniProtKB-UniRule"/>
</dbReference>
<keyword evidence="12" id="KW-1185">Reference proteome</keyword>
<keyword evidence="11" id="KW-0282">Flagellum</keyword>
<organism evidence="11 12">
    <name type="scientific">Caldisalinibacter kiritimatiensis</name>
    <dbReference type="NCBI Taxonomy" id="1304284"/>
    <lineage>
        <taxon>Bacteria</taxon>
        <taxon>Bacillati</taxon>
        <taxon>Bacillota</taxon>
        <taxon>Tissierellia</taxon>
        <taxon>Tissierellales</taxon>
        <taxon>Thermohalobacteraceae</taxon>
        <taxon>Caldisalinibacter</taxon>
    </lineage>
</organism>
<evidence type="ECO:0000256" key="8">
    <source>
        <dbReference type="ARBA" id="ARBA00023143"/>
    </source>
</evidence>
<name>R1AST2_9FIRM</name>
<reference evidence="11 12" key="1">
    <citation type="journal article" date="2015" name="Geomicrobiol. J.">
        <title>Caldisalinibacter kiritimatiensis gen. nov., sp. nov., a moderately thermohalophilic thiosulfate-reducing bacterium from a hypersaline microbial mat.</title>
        <authorList>
            <person name="Ben Hania W."/>
            <person name="Joseph M."/>
            <person name="Fiebig A."/>
            <person name="Bunk B."/>
            <person name="Klenk H.-P."/>
            <person name="Fardeau M.-L."/>
            <person name="Spring S."/>
        </authorList>
    </citation>
    <scope>NUCLEOTIDE SEQUENCE [LARGE SCALE GENOMIC DNA]</scope>
    <source>
        <strain evidence="11 12">L21-TH-D2</strain>
    </source>
</reference>
<dbReference type="PANTHER" id="PTHR30065:SF1">
    <property type="entry name" value="SURFACE PRESENTATION OF ANTIGENS PROTEIN SPAR"/>
    <property type="match status" value="1"/>
</dbReference>
<dbReference type="InterPro" id="IPR006303">
    <property type="entry name" value="FliR"/>
</dbReference>
<keyword evidence="5 10" id="KW-0812">Transmembrane</keyword>
<dbReference type="STRING" id="1304284.L21TH_2251"/>
<dbReference type="EMBL" id="ARZA01000250">
    <property type="protein sequence ID" value="EOC99721.1"/>
    <property type="molecule type" value="Genomic_DNA"/>
</dbReference>
<evidence type="ECO:0000256" key="10">
    <source>
        <dbReference type="RuleBase" id="RU362071"/>
    </source>
</evidence>
<keyword evidence="11" id="KW-0966">Cell projection</keyword>
<evidence type="ECO:0000313" key="12">
    <source>
        <dbReference type="Proteomes" id="UP000013378"/>
    </source>
</evidence>
<feature type="transmembrane region" description="Helical" evidence="10">
    <location>
        <begin position="69"/>
        <end position="96"/>
    </location>
</feature>
<keyword evidence="6 10" id="KW-1133">Transmembrane helix</keyword>
<gene>
    <name evidence="11" type="ORF">L21TH_2251</name>
</gene>
<comment type="function">
    <text evidence="1 10">Role in flagellar biosynthesis.</text>
</comment>
<protein>
    <recommendedName>
        <fullName evidence="3 9">Flagellar biosynthetic protein FliR</fullName>
    </recommendedName>
</protein>
<proteinExistence type="inferred from homology"/>
<dbReference type="GO" id="GO:0009425">
    <property type="term" value="C:bacterial-type flagellum basal body"/>
    <property type="evidence" value="ECO:0007669"/>
    <property type="project" value="UniProtKB-SubCell"/>
</dbReference>
<dbReference type="RefSeq" id="WP_006316259.1">
    <property type="nucleotide sequence ID" value="NZ_ARZA01000250.1"/>
</dbReference>
<keyword evidence="7 10" id="KW-0472">Membrane</keyword>
<dbReference type="InterPro" id="IPR002010">
    <property type="entry name" value="T3SS_IM_R"/>
</dbReference>
<dbReference type="PRINTS" id="PR00953">
    <property type="entry name" value="TYPE3IMRPROT"/>
</dbReference>